<dbReference type="InterPro" id="IPR011006">
    <property type="entry name" value="CheY-like_superfamily"/>
</dbReference>
<dbReference type="RefSeq" id="WP_073374909.1">
    <property type="nucleotide sequence ID" value="NZ_FQXS01000007.1"/>
</dbReference>
<accession>A0A1M5V8E1</accession>
<evidence type="ECO:0000259" key="3">
    <source>
        <dbReference type="PROSITE" id="PS50110"/>
    </source>
</evidence>
<keyword evidence="1 2" id="KW-0597">Phosphoprotein</keyword>
<dbReference type="PROSITE" id="PS50110">
    <property type="entry name" value="RESPONSE_REGULATORY"/>
    <property type="match status" value="1"/>
</dbReference>
<organism evidence="4 5">
    <name type="scientific">Desulfofustis glycolicus DSM 9705</name>
    <dbReference type="NCBI Taxonomy" id="1121409"/>
    <lineage>
        <taxon>Bacteria</taxon>
        <taxon>Pseudomonadati</taxon>
        <taxon>Thermodesulfobacteriota</taxon>
        <taxon>Desulfobulbia</taxon>
        <taxon>Desulfobulbales</taxon>
        <taxon>Desulfocapsaceae</taxon>
        <taxon>Desulfofustis</taxon>
    </lineage>
</organism>
<evidence type="ECO:0000313" key="4">
    <source>
        <dbReference type="EMBL" id="SHH71203.1"/>
    </source>
</evidence>
<keyword evidence="5" id="KW-1185">Reference proteome</keyword>
<feature type="modified residue" description="4-aspartylphosphate" evidence="2">
    <location>
        <position position="57"/>
    </location>
</feature>
<dbReference type="EMBL" id="FQXS01000007">
    <property type="protein sequence ID" value="SHH71203.1"/>
    <property type="molecule type" value="Genomic_DNA"/>
</dbReference>
<sequence length="134" mass="14899">MSTLLPNVFIVEDEQQIREHMLLYFEDFDEFRVDAAESGELALEMLAGEPAEVCIVDIRLPGMDGESFIRAAAAAGNCRRFIVHTGSVDLPVSEHLRSVGISERDVFFKPCGMDLILARVRELLTELAADDQSV</sequence>
<dbReference type="Gene3D" id="3.40.50.2300">
    <property type="match status" value="1"/>
</dbReference>
<dbReference type="Pfam" id="PF00072">
    <property type="entry name" value="Response_reg"/>
    <property type="match status" value="1"/>
</dbReference>
<feature type="domain" description="Response regulatory" evidence="3">
    <location>
        <begin position="7"/>
        <end position="124"/>
    </location>
</feature>
<dbReference type="OrthoDB" id="9802155at2"/>
<dbReference type="InterPro" id="IPR050595">
    <property type="entry name" value="Bact_response_regulator"/>
</dbReference>
<evidence type="ECO:0000256" key="1">
    <source>
        <dbReference type="ARBA" id="ARBA00022553"/>
    </source>
</evidence>
<dbReference type="Proteomes" id="UP000184139">
    <property type="component" value="Unassembled WGS sequence"/>
</dbReference>
<dbReference type="InterPro" id="IPR001789">
    <property type="entry name" value="Sig_transdc_resp-reg_receiver"/>
</dbReference>
<proteinExistence type="predicted"/>
<dbReference type="GO" id="GO:0000160">
    <property type="term" value="P:phosphorelay signal transduction system"/>
    <property type="evidence" value="ECO:0007669"/>
    <property type="project" value="InterPro"/>
</dbReference>
<dbReference type="PANTHER" id="PTHR44591:SF3">
    <property type="entry name" value="RESPONSE REGULATORY DOMAIN-CONTAINING PROTEIN"/>
    <property type="match status" value="1"/>
</dbReference>
<evidence type="ECO:0000256" key="2">
    <source>
        <dbReference type="PROSITE-ProRule" id="PRU00169"/>
    </source>
</evidence>
<gene>
    <name evidence="4" type="ORF">SAMN02745124_01552</name>
</gene>
<protein>
    <submittedName>
        <fullName evidence="4">Response regulator receiver domain-containing protein</fullName>
    </submittedName>
</protein>
<dbReference type="AlphaFoldDB" id="A0A1M5V8E1"/>
<dbReference type="STRING" id="1121409.SAMN02745124_01552"/>
<reference evidence="4 5" key="1">
    <citation type="submission" date="2016-11" db="EMBL/GenBank/DDBJ databases">
        <authorList>
            <person name="Jaros S."/>
            <person name="Januszkiewicz K."/>
            <person name="Wedrychowicz H."/>
        </authorList>
    </citation>
    <scope>NUCLEOTIDE SEQUENCE [LARGE SCALE GENOMIC DNA]</scope>
    <source>
        <strain evidence="4 5">DSM 9705</strain>
    </source>
</reference>
<dbReference type="SUPFAM" id="SSF52172">
    <property type="entry name" value="CheY-like"/>
    <property type="match status" value="1"/>
</dbReference>
<dbReference type="PANTHER" id="PTHR44591">
    <property type="entry name" value="STRESS RESPONSE REGULATOR PROTEIN 1"/>
    <property type="match status" value="1"/>
</dbReference>
<dbReference type="SMART" id="SM00448">
    <property type="entry name" value="REC"/>
    <property type="match status" value="1"/>
</dbReference>
<name>A0A1M5V8E1_9BACT</name>
<evidence type="ECO:0000313" key="5">
    <source>
        <dbReference type="Proteomes" id="UP000184139"/>
    </source>
</evidence>